<dbReference type="Proteomes" id="UP000244855">
    <property type="component" value="Unassembled WGS sequence"/>
</dbReference>
<dbReference type="InterPro" id="IPR046757">
    <property type="entry name" value="YL1_N"/>
</dbReference>
<feature type="compositionally biased region" description="Acidic residues" evidence="2">
    <location>
        <begin position="80"/>
        <end position="94"/>
    </location>
</feature>
<evidence type="ECO:0000313" key="4">
    <source>
        <dbReference type="EMBL" id="PVH98407.1"/>
    </source>
</evidence>
<feature type="non-terminal residue" evidence="4">
    <location>
        <position position="635"/>
    </location>
</feature>
<feature type="non-terminal residue" evidence="4">
    <location>
        <position position="1"/>
    </location>
</feature>
<evidence type="ECO:0000256" key="2">
    <source>
        <dbReference type="SAM" id="MobiDB-lite"/>
    </source>
</evidence>
<name>A0A2V1DJP7_9PLEO</name>
<dbReference type="PANTHER" id="PTHR13275">
    <property type="entry name" value="YL-1 PROTEIN TRANSCRIPTION FACTOR-LIKE 1"/>
    <property type="match status" value="1"/>
</dbReference>
<organism evidence="4 5">
    <name type="scientific">Periconia macrospinosa</name>
    <dbReference type="NCBI Taxonomy" id="97972"/>
    <lineage>
        <taxon>Eukaryota</taxon>
        <taxon>Fungi</taxon>
        <taxon>Dikarya</taxon>
        <taxon>Ascomycota</taxon>
        <taxon>Pezizomycotina</taxon>
        <taxon>Dothideomycetes</taxon>
        <taxon>Pleosporomycetidae</taxon>
        <taxon>Pleosporales</taxon>
        <taxon>Massarineae</taxon>
        <taxon>Periconiaceae</taxon>
        <taxon>Periconia</taxon>
    </lineage>
</organism>
<feature type="compositionally biased region" description="Basic and acidic residues" evidence="2">
    <location>
        <begin position="95"/>
        <end position="105"/>
    </location>
</feature>
<dbReference type="AlphaFoldDB" id="A0A2V1DJP7"/>
<sequence length="635" mass="69468">DEDASASEADRDPDDAPIDLMVVSRARRSNAGNRMSTLLAQSAQDPEEEWGEEWADAPNEEEFVGDDANEHDDYNLDSSSSDEDEDEGADEDAGEKELRKAERQERTKKRKSAANPFAAAHLAAASRKRVKLDLPSSESAPRPKKKSERASWIPTEEDGPTRTSSRRQTVANKQSTLAKLKEKDRRRDDTLAMMKAAEARKAKDEPKPLTQAERLAEAARVEKLNSKSLHRWEEEEEMRAAERQAKIDALKNRQIDGPFVRYYSGPAIWVDDKIKYTGKDAPSLESLEEKLNKDSPTPTAPEIQPGPGEQPALESTAQAPDGVDQDKSSQVPTCTSASLQGEFSMQGDSHLALPTSGVSEQNMTSSSHSPFSNTMMIAPPGTVDPFLFGMEQYAHPEQSQPEYGPMNSVPPHSSHTHTELPPNPFLFTSPFSQAHPSLNDPILTQDETIPPSSLLAQFQHPPPAPPAPPKRKVISRALRNLLILSSFPNLEATAPISGRVKAAASLLKEKDRASLTQLSVSLFNWSLADATTFVNTMLNAPKTKKEKEALAKPRKELCAVSNKEAKYRDPETGIAYHDSRAFGVLRGVVGGGFVWCGEAGCYVGGRAKPMVGMGKGFLGMAPARGVPKRFFALNP</sequence>
<feature type="compositionally biased region" description="Acidic residues" evidence="2">
    <location>
        <begin position="45"/>
        <end position="70"/>
    </location>
</feature>
<evidence type="ECO:0000259" key="3">
    <source>
        <dbReference type="SMART" id="SM00993"/>
    </source>
</evidence>
<keyword evidence="5" id="KW-1185">Reference proteome</keyword>
<dbReference type="InterPro" id="IPR013272">
    <property type="entry name" value="Vps72/YL1_C"/>
</dbReference>
<dbReference type="SMART" id="SM00993">
    <property type="entry name" value="YL1_C"/>
    <property type="match status" value="1"/>
</dbReference>
<dbReference type="OrthoDB" id="3942062at2759"/>
<dbReference type="GO" id="GO:0005634">
    <property type="term" value="C:nucleus"/>
    <property type="evidence" value="ECO:0007669"/>
    <property type="project" value="TreeGrafter"/>
</dbReference>
<feature type="domain" description="Vps72/YL1 C-terminal" evidence="3">
    <location>
        <begin position="556"/>
        <end position="585"/>
    </location>
</feature>
<dbReference type="EMBL" id="KZ805414">
    <property type="protein sequence ID" value="PVH98407.1"/>
    <property type="molecule type" value="Genomic_DNA"/>
</dbReference>
<dbReference type="Pfam" id="PF05764">
    <property type="entry name" value="YL1"/>
    <property type="match status" value="1"/>
</dbReference>
<comment type="similarity">
    <text evidence="1">Belongs to the VPS72/YL1 family.</text>
</comment>
<feature type="region of interest" description="Disordered" evidence="2">
    <location>
        <begin position="281"/>
        <end position="335"/>
    </location>
</feature>
<feature type="region of interest" description="Disordered" evidence="2">
    <location>
        <begin position="1"/>
        <end position="20"/>
    </location>
</feature>
<accession>A0A2V1DJP7</accession>
<protein>
    <submittedName>
        <fullName evidence="4">YL1-domain-containing protein</fullName>
    </submittedName>
</protein>
<evidence type="ECO:0000256" key="1">
    <source>
        <dbReference type="ARBA" id="ARBA00006832"/>
    </source>
</evidence>
<reference evidence="4 5" key="1">
    <citation type="journal article" date="2018" name="Sci. Rep.">
        <title>Comparative genomics provides insights into the lifestyle and reveals functional heterogeneity of dark septate endophytic fungi.</title>
        <authorList>
            <person name="Knapp D.G."/>
            <person name="Nemeth J.B."/>
            <person name="Barry K."/>
            <person name="Hainaut M."/>
            <person name="Henrissat B."/>
            <person name="Johnson J."/>
            <person name="Kuo A."/>
            <person name="Lim J.H.P."/>
            <person name="Lipzen A."/>
            <person name="Nolan M."/>
            <person name="Ohm R.A."/>
            <person name="Tamas L."/>
            <person name="Grigoriev I.V."/>
            <person name="Spatafora J.W."/>
            <person name="Nagy L.G."/>
            <person name="Kovacs G.M."/>
        </authorList>
    </citation>
    <scope>NUCLEOTIDE SEQUENCE [LARGE SCALE GENOMIC DNA]</scope>
    <source>
        <strain evidence="4 5">DSE2036</strain>
    </source>
</reference>
<feature type="compositionally biased region" description="Polar residues" evidence="2">
    <location>
        <begin position="30"/>
        <end position="44"/>
    </location>
</feature>
<dbReference type="PANTHER" id="PTHR13275:SF4">
    <property type="entry name" value="VACUOLAR PROTEIN SORTING-ASSOCIATED PROTEIN 72 HOMOLOG"/>
    <property type="match status" value="1"/>
</dbReference>
<evidence type="ECO:0000313" key="5">
    <source>
        <dbReference type="Proteomes" id="UP000244855"/>
    </source>
</evidence>
<dbReference type="Pfam" id="PF08265">
    <property type="entry name" value="YL1_C"/>
    <property type="match status" value="1"/>
</dbReference>
<feature type="compositionally biased region" description="Basic and acidic residues" evidence="2">
    <location>
        <begin position="179"/>
        <end position="188"/>
    </location>
</feature>
<dbReference type="STRING" id="97972.A0A2V1DJP7"/>
<feature type="compositionally biased region" description="Polar residues" evidence="2">
    <location>
        <begin position="161"/>
        <end position="177"/>
    </location>
</feature>
<feature type="compositionally biased region" description="Acidic residues" evidence="2">
    <location>
        <begin position="1"/>
        <end position="17"/>
    </location>
</feature>
<feature type="compositionally biased region" description="Low complexity" evidence="2">
    <location>
        <begin position="113"/>
        <end position="125"/>
    </location>
</feature>
<feature type="region of interest" description="Disordered" evidence="2">
    <location>
        <begin position="27"/>
        <end position="188"/>
    </location>
</feature>
<proteinExistence type="inferred from homology"/>
<gene>
    <name evidence="4" type="ORF">DM02DRAFT_479640</name>
</gene>